<proteinExistence type="predicted"/>
<accession>A0A1I0ZC09</accession>
<reference evidence="1 2" key="1">
    <citation type="submission" date="2016-10" db="EMBL/GenBank/DDBJ databases">
        <authorList>
            <person name="de Groot N.N."/>
        </authorList>
    </citation>
    <scope>NUCLEOTIDE SEQUENCE [LARGE SCALE GENOMIC DNA]</scope>
    <source>
        <strain evidence="1 2">DSM 5522</strain>
    </source>
</reference>
<name>A0A1I0ZC09_9FIRM</name>
<protein>
    <submittedName>
        <fullName evidence="1">LysR substrate binding domain-containing protein</fullName>
    </submittedName>
</protein>
<keyword evidence="2" id="KW-1185">Reference proteome</keyword>
<dbReference type="Proteomes" id="UP000198838">
    <property type="component" value="Unassembled WGS sequence"/>
</dbReference>
<dbReference type="SUPFAM" id="SSF53850">
    <property type="entry name" value="Periplasmic binding protein-like II"/>
    <property type="match status" value="1"/>
</dbReference>
<dbReference type="AlphaFoldDB" id="A0A1I0ZC09"/>
<sequence length="195" mass="22582">GEKDGFFSNFYEFVEQDKVFEAIKDDMADCGIIMSMGEILDYWSFPLLKIPAHVFLNKNHPLAKNEKVTIKEITDYPVICDGNIKDFYRSVYEVKKADKKQFQYIIEPTMLKASVYLCGHKDAILLGNLIENWSNYYDSIIALPLEDVSWKLSIIGKKDNIHKEDCFEFGKCIKNHIIPTVGLKYALMENSKEFI</sequence>
<organism evidence="1 2">
    <name type="scientific">Acetitomaculum ruminis DSM 5522</name>
    <dbReference type="NCBI Taxonomy" id="1120918"/>
    <lineage>
        <taxon>Bacteria</taxon>
        <taxon>Bacillati</taxon>
        <taxon>Bacillota</taxon>
        <taxon>Clostridia</taxon>
        <taxon>Lachnospirales</taxon>
        <taxon>Lachnospiraceae</taxon>
        <taxon>Acetitomaculum</taxon>
    </lineage>
</organism>
<dbReference type="EMBL" id="FOJY01000013">
    <property type="protein sequence ID" value="SFB21763.1"/>
    <property type="molecule type" value="Genomic_DNA"/>
</dbReference>
<evidence type="ECO:0000313" key="2">
    <source>
        <dbReference type="Proteomes" id="UP000198838"/>
    </source>
</evidence>
<evidence type="ECO:0000313" key="1">
    <source>
        <dbReference type="EMBL" id="SFB21763.1"/>
    </source>
</evidence>
<gene>
    <name evidence="1" type="ORF">SAMN05216249_11385</name>
</gene>
<feature type="non-terminal residue" evidence="1">
    <location>
        <position position="1"/>
    </location>
</feature>
<dbReference type="Gene3D" id="3.40.190.290">
    <property type="match status" value="1"/>
</dbReference>